<dbReference type="InterPro" id="IPR007627">
    <property type="entry name" value="RNA_pol_sigma70_r2"/>
</dbReference>
<feature type="domain" description="RNA polymerase sigma-70 region 3" evidence="6">
    <location>
        <begin position="152"/>
        <end position="216"/>
    </location>
</feature>
<feature type="compositionally biased region" description="Basic and acidic residues" evidence="5">
    <location>
        <begin position="43"/>
        <end position="52"/>
    </location>
</feature>
<dbReference type="InterPro" id="IPR014322">
    <property type="entry name" value="RNA_pol_sigma-B/F/G"/>
</dbReference>
<dbReference type="Gene3D" id="1.20.120.1810">
    <property type="match status" value="1"/>
</dbReference>
<dbReference type="Proteomes" id="UP000194218">
    <property type="component" value="Chromosome"/>
</dbReference>
<dbReference type="PANTHER" id="PTHR30385:SF4">
    <property type="entry name" value="RNA POLYMERASE SIGMA-E FACTOR"/>
    <property type="match status" value="1"/>
</dbReference>
<evidence type="ECO:0000259" key="6">
    <source>
        <dbReference type="Pfam" id="PF04539"/>
    </source>
</evidence>
<dbReference type="Pfam" id="PF04545">
    <property type="entry name" value="Sigma70_r4"/>
    <property type="match status" value="1"/>
</dbReference>
<dbReference type="NCBIfam" id="TIGR02980">
    <property type="entry name" value="SigBFG"/>
    <property type="match status" value="1"/>
</dbReference>
<keyword evidence="2" id="KW-0731">Sigma factor</keyword>
<reference evidence="9 10" key="1">
    <citation type="submission" date="2017-05" db="EMBL/GenBank/DDBJ databases">
        <title>Complete genome sequence of Streptomyces sp. SCSIO 03032 revealed the diverse biosynthetic pathways for its bioactive secondary metabolites.</title>
        <authorList>
            <person name="Ma L."/>
            <person name="Zhu Y."/>
            <person name="Zhang W."/>
            <person name="Zhang G."/>
            <person name="Tian X."/>
            <person name="Zhang S."/>
            <person name="Zhang C."/>
        </authorList>
    </citation>
    <scope>NUCLEOTIDE SEQUENCE [LARGE SCALE GENOMIC DNA]</scope>
    <source>
        <strain evidence="9 10">SCSIO 03032</strain>
    </source>
</reference>
<dbReference type="RefSeq" id="WP_086159267.1">
    <property type="nucleotide sequence ID" value="NZ_CP021121.1"/>
</dbReference>
<keyword evidence="10" id="KW-1185">Reference proteome</keyword>
<dbReference type="InterPro" id="IPR014284">
    <property type="entry name" value="RNA_pol_sigma-70_dom"/>
</dbReference>
<dbReference type="PANTHER" id="PTHR30385">
    <property type="entry name" value="SIGMA FACTOR F FLAGELLAR"/>
    <property type="match status" value="1"/>
</dbReference>
<evidence type="ECO:0000256" key="5">
    <source>
        <dbReference type="SAM" id="MobiDB-lite"/>
    </source>
</evidence>
<dbReference type="InterPro" id="IPR007624">
    <property type="entry name" value="RNA_pol_sigma70_r3"/>
</dbReference>
<dbReference type="KEGG" id="smao:CAG99_11815"/>
<dbReference type="Gene3D" id="1.20.140.160">
    <property type="match status" value="1"/>
</dbReference>
<dbReference type="EMBL" id="CP021121">
    <property type="protein sequence ID" value="ARQ69463.1"/>
    <property type="molecule type" value="Genomic_DNA"/>
</dbReference>
<evidence type="ECO:0000256" key="4">
    <source>
        <dbReference type="ARBA" id="ARBA00023163"/>
    </source>
</evidence>
<keyword evidence="3" id="KW-0238">DNA-binding</keyword>
<dbReference type="CDD" id="cd06171">
    <property type="entry name" value="Sigma70_r4"/>
    <property type="match status" value="1"/>
</dbReference>
<sequence length="302" mass="33973">MRTSTRTAPRTNAPRTNAPRTNVPGASHRPRPAGPPRRGRRHPHDDAPDTSRQFERLAALPEGPERARLRDEVVRAWLPMAERLARTYGDRGESQEDLAQVAALGLVKAVRGFDPARGCAFESYAVPTIVGEVRRHFRDHLWGVHVPRRTQELRNRVRAAHRALDHRVDDRPPGVEALAEASGLTPAEVRDGMAALDSYRPLSLDAELGRGGDGTFTLADTIGASDAGYERVTRREAVRPKLRELPERERKILYLRFYRELTQREIGERLGLSQMHVSRLLNRACERIHDEVEADGRVSSHS</sequence>
<evidence type="ECO:0000259" key="8">
    <source>
        <dbReference type="Pfam" id="PF04545"/>
    </source>
</evidence>
<accession>A0A1W7CXC9</accession>
<gene>
    <name evidence="9" type="ORF">CAG99_11815</name>
</gene>
<dbReference type="AlphaFoldDB" id="A0A1W7CXC9"/>
<dbReference type="PRINTS" id="PR00046">
    <property type="entry name" value="SIGMA70FCT"/>
</dbReference>
<dbReference type="NCBIfam" id="TIGR02937">
    <property type="entry name" value="sigma70-ECF"/>
    <property type="match status" value="1"/>
</dbReference>
<keyword evidence="1" id="KW-0805">Transcription regulation</keyword>
<organism evidence="9 10">
    <name type="scientific">Streptomyces marincola</name>
    <dbReference type="NCBI Taxonomy" id="2878388"/>
    <lineage>
        <taxon>Bacteria</taxon>
        <taxon>Bacillati</taxon>
        <taxon>Actinomycetota</taxon>
        <taxon>Actinomycetes</taxon>
        <taxon>Kitasatosporales</taxon>
        <taxon>Streptomycetaceae</taxon>
        <taxon>Streptomyces</taxon>
    </lineage>
</organism>
<dbReference type="InterPro" id="IPR013325">
    <property type="entry name" value="RNA_pol_sigma_r2"/>
</dbReference>
<dbReference type="GO" id="GO:0003677">
    <property type="term" value="F:DNA binding"/>
    <property type="evidence" value="ECO:0007669"/>
    <property type="project" value="UniProtKB-KW"/>
</dbReference>
<dbReference type="InterPro" id="IPR013324">
    <property type="entry name" value="RNA_pol_sigma_r3/r4-like"/>
</dbReference>
<name>A0A1W7CXC9_9ACTN</name>
<dbReference type="Pfam" id="PF04542">
    <property type="entry name" value="Sigma70_r2"/>
    <property type="match status" value="1"/>
</dbReference>
<feature type="domain" description="RNA polymerase sigma-70 region 2" evidence="7">
    <location>
        <begin position="74"/>
        <end position="140"/>
    </location>
</feature>
<feature type="domain" description="RNA polymerase sigma-70 region 4" evidence="8">
    <location>
        <begin position="242"/>
        <end position="288"/>
    </location>
</feature>
<dbReference type="InterPro" id="IPR000943">
    <property type="entry name" value="RNA_pol_sigma70"/>
</dbReference>
<dbReference type="OrthoDB" id="9804285at2"/>
<feature type="compositionally biased region" description="Low complexity" evidence="5">
    <location>
        <begin position="1"/>
        <end position="27"/>
    </location>
</feature>
<feature type="region of interest" description="Disordered" evidence="5">
    <location>
        <begin position="1"/>
        <end position="52"/>
    </location>
</feature>
<evidence type="ECO:0000256" key="2">
    <source>
        <dbReference type="ARBA" id="ARBA00023082"/>
    </source>
</evidence>
<evidence type="ECO:0000313" key="9">
    <source>
        <dbReference type="EMBL" id="ARQ69463.1"/>
    </source>
</evidence>
<dbReference type="GO" id="GO:0016987">
    <property type="term" value="F:sigma factor activity"/>
    <property type="evidence" value="ECO:0007669"/>
    <property type="project" value="UniProtKB-KW"/>
</dbReference>
<dbReference type="SUPFAM" id="SSF88659">
    <property type="entry name" value="Sigma3 and sigma4 domains of RNA polymerase sigma factors"/>
    <property type="match status" value="2"/>
</dbReference>
<dbReference type="SUPFAM" id="SSF88946">
    <property type="entry name" value="Sigma2 domain of RNA polymerase sigma factors"/>
    <property type="match status" value="1"/>
</dbReference>
<dbReference type="GO" id="GO:0006352">
    <property type="term" value="P:DNA-templated transcription initiation"/>
    <property type="evidence" value="ECO:0007669"/>
    <property type="project" value="InterPro"/>
</dbReference>
<dbReference type="InterPro" id="IPR007630">
    <property type="entry name" value="RNA_pol_sigma70_r4"/>
</dbReference>
<evidence type="ECO:0000256" key="1">
    <source>
        <dbReference type="ARBA" id="ARBA00023015"/>
    </source>
</evidence>
<evidence type="ECO:0000313" key="10">
    <source>
        <dbReference type="Proteomes" id="UP000194218"/>
    </source>
</evidence>
<evidence type="ECO:0000259" key="7">
    <source>
        <dbReference type="Pfam" id="PF04542"/>
    </source>
</evidence>
<proteinExistence type="predicted"/>
<evidence type="ECO:0000256" key="3">
    <source>
        <dbReference type="ARBA" id="ARBA00023125"/>
    </source>
</evidence>
<protein>
    <submittedName>
        <fullName evidence="9">B/F/G family RNA polymerase sigma-70 factor</fullName>
    </submittedName>
</protein>
<dbReference type="Pfam" id="PF04539">
    <property type="entry name" value="Sigma70_r3"/>
    <property type="match status" value="1"/>
</dbReference>
<keyword evidence="4" id="KW-0804">Transcription</keyword>